<protein>
    <submittedName>
        <fullName evidence="1">Uncharacterized protein</fullName>
    </submittedName>
</protein>
<dbReference type="Proteomes" id="UP000266089">
    <property type="component" value="Unassembled WGS sequence"/>
</dbReference>
<accession>A0A399E236</accession>
<reference evidence="1 2" key="1">
    <citation type="submission" date="2018-08" db="EMBL/GenBank/DDBJ databases">
        <title>Meiothermus cateniformans JCM 15151 genome sequencing project.</title>
        <authorList>
            <person name="Da Costa M.S."/>
            <person name="Albuquerque L."/>
            <person name="Raposo P."/>
            <person name="Froufe H.J.C."/>
            <person name="Barroso C.S."/>
            <person name="Egas C."/>
        </authorList>
    </citation>
    <scope>NUCLEOTIDE SEQUENCE [LARGE SCALE GENOMIC DNA]</scope>
    <source>
        <strain evidence="1 2">JCM 15151</strain>
    </source>
</reference>
<sequence length="195" mass="20965">MRLSTPARFTLGPNDQLLYLTPSQFGQYDFLNPYIERPLSLSTSSPTDLIFVNGQALGLFDDNDSTSTDTTLAAWNLSATAEVGLSRDSSIAARSFARGAPPVFVLGTGLARFEGGFQLPRESETGLLLSRTRRYSTAAVGIDQFLYLADQDSPTLLVIDLTVNIASALTTAGVRSSSLGSFQERISSLAFIPVE</sequence>
<gene>
    <name evidence="1" type="ORF">Mcate_01882</name>
</gene>
<evidence type="ECO:0000313" key="2">
    <source>
        <dbReference type="Proteomes" id="UP000266089"/>
    </source>
</evidence>
<dbReference type="EMBL" id="QWKX01000049">
    <property type="protein sequence ID" value="RIH76142.1"/>
    <property type="molecule type" value="Genomic_DNA"/>
</dbReference>
<dbReference type="AlphaFoldDB" id="A0A399E236"/>
<proteinExistence type="predicted"/>
<comment type="caution">
    <text evidence="1">The sequence shown here is derived from an EMBL/GenBank/DDBJ whole genome shotgun (WGS) entry which is preliminary data.</text>
</comment>
<organism evidence="1 2">
    <name type="scientific">Meiothermus taiwanensis</name>
    <dbReference type="NCBI Taxonomy" id="172827"/>
    <lineage>
        <taxon>Bacteria</taxon>
        <taxon>Thermotogati</taxon>
        <taxon>Deinococcota</taxon>
        <taxon>Deinococci</taxon>
        <taxon>Thermales</taxon>
        <taxon>Thermaceae</taxon>
        <taxon>Meiothermus</taxon>
    </lineage>
</organism>
<name>A0A399E236_9DEIN</name>
<evidence type="ECO:0000313" key="1">
    <source>
        <dbReference type="EMBL" id="RIH76142.1"/>
    </source>
</evidence>